<feature type="non-terminal residue" evidence="2">
    <location>
        <position position="1"/>
    </location>
</feature>
<dbReference type="Proteomes" id="UP000824469">
    <property type="component" value="Unassembled WGS sequence"/>
</dbReference>
<evidence type="ECO:0000313" key="3">
    <source>
        <dbReference type="Proteomes" id="UP000824469"/>
    </source>
</evidence>
<dbReference type="EMBL" id="JAHRHJ020000009">
    <property type="protein sequence ID" value="KAH9303286.1"/>
    <property type="molecule type" value="Genomic_DNA"/>
</dbReference>
<feature type="non-terminal residue" evidence="2">
    <location>
        <position position="78"/>
    </location>
</feature>
<organism evidence="2 3">
    <name type="scientific">Taxus chinensis</name>
    <name type="common">Chinese yew</name>
    <name type="synonym">Taxus wallichiana var. chinensis</name>
    <dbReference type="NCBI Taxonomy" id="29808"/>
    <lineage>
        <taxon>Eukaryota</taxon>
        <taxon>Viridiplantae</taxon>
        <taxon>Streptophyta</taxon>
        <taxon>Embryophyta</taxon>
        <taxon>Tracheophyta</taxon>
        <taxon>Spermatophyta</taxon>
        <taxon>Pinopsida</taxon>
        <taxon>Pinidae</taxon>
        <taxon>Conifers II</taxon>
        <taxon>Cupressales</taxon>
        <taxon>Taxaceae</taxon>
        <taxon>Taxus</taxon>
    </lineage>
</organism>
<reference evidence="2 3" key="1">
    <citation type="journal article" date="2021" name="Nat. Plants">
        <title>The Taxus genome provides insights into paclitaxel biosynthesis.</title>
        <authorList>
            <person name="Xiong X."/>
            <person name="Gou J."/>
            <person name="Liao Q."/>
            <person name="Li Y."/>
            <person name="Zhou Q."/>
            <person name="Bi G."/>
            <person name="Li C."/>
            <person name="Du R."/>
            <person name="Wang X."/>
            <person name="Sun T."/>
            <person name="Guo L."/>
            <person name="Liang H."/>
            <person name="Lu P."/>
            <person name="Wu Y."/>
            <person name="Zhang Z."/>
            <person name="Ro D.K."/>
            <person name="Shang Y."/>
            <person name="Huang S."/>
            <person name="Yan J."/>
        </authorList>
    </citation>
    <scope>NUCLEOTIDE SEQUENCE [LARGE SCALE GENOMIC DNA]</scope>
    <source>
        <strain evidence="2">Ta-2019</strain>
    </source>
</reference>
<evidence type="ECO:0000313" key="2">
    <source>
        <dbReference type="EMBL" id="KAH9303286.1"/>
    </source>
</evidence>
<name>A0AA38CNY1_TAXCH</name>
<sequence length="78" mass="7738">TVCTLGEFAMHDESGPSGPSASATSAIFALTTSSTKTASQEPLSQSPLCLSSGPPLSSVLFWSGLELASEGKGTASSS</sequence>
<accession>A0AA38CNY1</accession>
<feature type="region of interest" description="Disordered" evidence="1">
    <location>
        <begin position="1"/>
        <end position="23"/>
    </location>
</feature>
<dbReference type="AlphaFoldDB" id="A0AA38CNY1"/>
<protein>
    <submittedName>
        <fullName evidence="2">Uncharacterized protein</fullName>
    </submittedName>
</protein>
<comment type="caution">
    <text evidence="2">The sequence shown here is derived from an EMBL/GenBank/DDBJ whole genome shotgun (WGS) entry which is preliminary data.</text>
</comment>
<proteinExistence type="predicted"/>
<keyword evidence="3" id="KW-1185">Reference proteome</keyword>
<evidence type="ECO:0000256" key="1">
    <source>
        <dbReference type="SAM" id="MobiDB-lite"/>
    </source>
</evidence>
<gene>
    <name evidence="2" type="ORF">KI387_014869</name>
</gene>